<dbReference type="PATRIC" id="fig|999408.3.peg.5442"/>
<organism evidence="2 3">
    <name type="scientific">[Clostridium] clostridioforme 90A8</name>
    <dbReference type="NCBI Taxonomy" id="999408"/>
    <lineage>
        <taxon>Bacteria</taxon>
        <taxon>Bacillati</taxon>
        <taxon>Bacillota</taxon>
        <taxon>Clostridia</taxon>
        <taxon>Lachnospirales</taxon>
        <taxon>Lachnospiraceae</taxon>
        <taxon>Enterocloster</taxon>
    </lineage>
</organism>
<protein>
    <submittedName>
        <fullName evidence="2">Uncharacterized protein</fullName>
    </submittedName>
</protein>
<dbReference type="Proteomes" id="UP000013085">
    <property type="component" value="Unassembled WGS sequence"/>
</dbReference>
<sequence length="101" mass="11647">MELFEYVKSSWPGWVCSAFVPVIAYLYSQVMASRNGVRALLRAEIIRVYNKYHDDLHYCPIYVKQSIEDVYKQYHALHGNGVGTKLYEEIMALPTGPEGEE</sequence>
<dbReference type="RefSeq" id="WP_002594580.1">
    <property type="nucleotide sequence ID" value="NZ_KB850991.1"/>
</dbReference>
<comment type="caution">
    <text evidence="2">The sequence shown here is derived from an EMBL/GenBank/DDBJ whole genome shotgun (WGS) entry which is preliminary data.</text>
</comment>
<keyword evidence="1" id="KW-1133">Transmembrane helix</keyword>
<dbReference type="EMBL" id="AGYR01000064">
    <property type="protein sequence ID" value="ENZ08064.1"/>
    <property type="molecule type" value="Genomic_DNA"/>
</dbReference>
<evidence type="ECO:0000313" key="2">
    <source>
        <dbReference type="EMBL" id="ENZ08064.1"/>
    </source>
</evidence>
<gene>
    <name evidence="2" type="ORF">HMPREF1090_05057</name>
</gene>
<accession>A0A0E2H450</accession>
<proteinExistence type="predicted"/>
<dbReference type="HOGENOM" id="CLU_147911_1_0_9"/>
<feature type="transmembrane region" description="Helical" evidence="1">
    <location>
        <begin position="12"/>
        <end position="32"/>
    </location>
</feature>
<evidence type="ECO:0000313" key="3">
    <source>
        <dbReference type="Proteomes" id="UP000013085"/>
    </source>
</evidence>
<reference evidence="2 3" key="1">
    <citation type="submission" date="2013-01" db="EMBL/GenBank/DDBJ databases">
        <title>The Genome Sequence of Clostridium clostridioforme 90A8.</title>
        <authorList>
            <consortium name="The Broad Institute Genome Sequencing Platform"/>
            <person name="Earl A."/>
            <person name="Ward D."/>
            <person name="Feldgarden M."/>
            <person name="Gevers D."/>
            <person name="Courvalin P."/>
            <person name="Lambert T."/>
            <person name="Walker B."/>
            <person name="Young S.K."/>
            <person name="Zeng Q."/>
            <person name="Gargeya S."/>
            <person name="Fitzgerald M."/>
            <person name="Haas B."/>
            <person name="Abouelleil A."/>
            <person name="Alvarado L."/>
            <person name="Arachchi H.M."/>
            <person name="Berlin A.M."/>
            <person name="Chapman S.B."/>
            <person name="Dewar J."/>
            <person name="Goldberg J."/>
            <person name="Griggs A."/>
            <person name="Gujja S."/>
            <person name="Hansen M."/>
            <person name="Howarth C."/>
            <person name="Imamovic A."/>
            <person name="Larimer J."/>
            <person name="McCowan C."/>
            <person name="Murphy C."/>
            <person name="Neiman D."/>
            <person name="Pearson M."/>
            <person name="Priest M."/>
            <person name="Roberts A."/>
            <person name="Saif S."/>
            <person name="Shea T."/>
            <person name="Sisk P."/>
            <person name="Sykes S."/>
            <person name="Wortman J."/>
            <person name="Nusbaum C."/>
            <person name="Birren B."/>
        </authorList>
    </citation>
    <scope>NUCLEOTIDE SEQUENCE [LARGE SCALE GENOMIC DNA]</scope>
    <source>
        <strain evidence="2 3">90A8</strain>
    </source>
</reference>
<evidence type="ECO:0000256" key="1">
    <source>
        <dbReference type="SAM" id="Phobius"/>
    </source>
</evidence>
<dbReference type="AlphaFoldDB" id="A0A0E2H450"/>
<keyword evidence="1" id="KW-0472">Membrane</keyword>
<keyword evidence="1" id="KW-0812">Transmembrane</keyword>
<name>A0A0E2H450_9FIRM</name>